<keyword evidence="6 9" id="KW-0479">Metal-binding</keyword>
<dbReference type="EC" id="5.4.2.2" evidence="4"/>
<dbReference type="EMBL" id="AP024238">
    <property type="protein sequence ID" value="BCO29150.1"/>
    <property type="molecule type" value="Genomic_DNA"/>
</dbReference>
<dbReference type="Gene3D" id="3.40.120.10">
    <property type="entry name" value="Alpha-D-Glucose-1,6-Bisphosphate, subunit A, domain 3"/>
    <property type="match status" value="3"/>
</dbReference>
<accession>A0ABN6DB01</accession>
<dbReference type="PANTHER" id="PTHR22573">
    <property type="entry name" value="PHOSPHOHEXOMUTASE FAMILY MEMBER"/>
    <property type="match status" value="1"/>
</dbReference>
<dbReference type="Pfam" id="PF02878">
    <property type="entry name" value="PGM_PMM_I"/>
    <property type="match status" value="1"/>
</dbReference>
<feature type="domain" description="Alpha-D-phosphohexomutase alpha/beta/alpha" evidence="11">
    <location>
        <begin position="210"/>
        <end position="293"/>
    </location>
</feature>
<feature type="domain" description="Alpha-D-phosphohexomutase alpha/beta/alpha" evidence="12">
    <location>
        <begin position="303"/>
        <end position="414"/>
    </location>
</feature>
<gene>
    <name evidence="13" type="ORF">MIZ03_4062</name>
</gene>
<comment type="catalytic activity">
    <reaction evidence="1">
        <text>alpha-D-glucose 1-phosphate = alpha-D-glucose 6-phosphate</text>
        <dbReference type="Rhea" id="RHEA:23536"/>
        <dbReference type="ChEBI" id="CHEBI:58225"/>
        <dbReference type="ChEBI" id="CHEBI:58601"/>
        <dbReference type="EC" id="5.4.2.2"/>
    </reaction>
</comment>
<keyword evidence="8" id="KW-0413">Isomerase</keyword>
<feature type="domain" description="Alpha-D-phosphohexomutase alpha/beta/alpha" evidence="10">
    <location>
        <begin position="14"/>
        <end position="155"/>
    </location>
</feature>
<evidence type="ECO:0000313" key="14">
    <source>
        <dbReference type="Proteomes" id="UP000824366"/>
    </source>
</evidence>
<proteinExistence type="inferred from homology"/>
<dbReference type="InterPro" id="IPR045244">
    <property type="entry name" value="PGM"/>
</dbReference>
<evidence type="ECO:0000313" key="13">
    <source>
        <dbReference type="EMBL" id="BCO29150.1"/>
    </source>
</evidence>
<dbReference type="InterPro" id="IPR005844">
    <property type="entry name" value="A-D-PHexomutase_a/b/a-I"/>
</dbReference>
<dbReference type="InterPro" id="IPR016055">
    <property type="entry name" value="A-D-PHexomutase_a/b/a-I/II/III"/>
</dbReference>
<evidence type="ECO:0000256" key="3">
    <source>
        <dbReference type="ARBA" id="ARBA00010231"/>
    </source>
</evidence>
<dbReference type="InterPro" id="IPR005845">
    <property type="entry name" value="A-D-PHexomutase_a/b/a-II"/>
</dbReference>
<dbReference type="InterPro" id="IPR016066">
    <property type="entry name" value="A-D-PHexomutase_CS"/>
</dbReference>
<keyword evidence="5" id="KW-0597">Phosphoprotein</keyword>
<evidence type="ECO:0000256" key="7">
    <source>
        <dbReference type="ARBA" id="ARBA00022842"/>
    </source>
</evidence>
<comment type="similarity">
    <text evidence="3 9">Belongs to the phosphohexose mutase family.</text>
</comment>
<dbReference type="SUPFAM" id="SSF53738">
    <property type="entry name" value="Phosphoglucomutase, first 3 domains"/>
    <property type="match status" value="3"/>
</dbReference>
<evidence type="ECO:0000256" key="2">
    <source>
        <dbReference type="ARBA" id="ARBA00001946"/>
    </source>
</evidence>
<organism evidence="13 14">
    <name type="scientific">Rhodoferax lithotrophicus</name>
    <dbReference type="NCBI Taxonomy" id="2798804"/>
    <lineage>
        <taxon>Bacteria</taxon>
        <taxon>Pseudomonadati</taxon>
        <taxon>Pseudomonadota</taxon>
        <taxon>Betaproteobacteria</taxon>
        <taxon>Burkholderiales</taxon>
        <taxon>Comamonadaceae</taxon>
        <taxon>Rhodoferax</taxon>
    </lineage>
</organism>
<dbReference type="PANTHER" id="PTHR22573:SF2">
    <property type="entry name" value="PHOSPHOGLUCOMUTASE"/>
    <property type="match status" value="1"/>
</dbReference>
<evidence type="ECO:0000259" key="12">
    <source>
        <dbReference type="Pfam" id="PF02880"/>
    </source>
</evidence>
<protein>
    <recommendedName>
        <fullName evidence="4">phosphoglucomutase (alpha-D-glucose-1,6-bisphosphate-dependent)</fullName>
        <ecNumber evidence="4">5.4.2.2</ecNumber>
    </recommendedName>
</protein>
<dbReference type="PROSITE" id="PS00710">
    <property type="entry name" value="PGM_PMM"/>
    <property type="match status" value="1"/>
</dbReference>
<dbReference type="Proteomes" id="UP000824366">
    <property type="component" value="Chromosome"/>
</dbReference>
<dbReference type="RefSeq" id="WP_223905028.1">
    <property type="nucleotide sequence ID" value="NZ_AP024238.1"/>
</dbReference>
<keyword evidence="7 9" id="KW-0460">Magnesium</keyword>
<sequence length="550" mass="58209">MAIQTTPTQAFTDQRPGTSGLRKKVGVFMQPHYLENFVQALLDVLNTSDAVGHALQGQTLVLGGDGRFFNRASVQTILKLAAANGVARVLLGCGGILSTPAVSAVIRCRQAFGGIVLSASHNPGGPEGDFGIKYNASNGGPANETLTEAVFARTQVLTELRMSDVPDIDIDTLGTRQVEQMQVDVIDPVADYAAVMRGLFDFELLRGMFQKGFTVRVDAMNAVGGPYAKAILEGELGAPAGTVVNAVPLEDFGGLHPDPNPVNAEDLIAHMSAADAPDFGAAMDGDADRNMVVGRNFVVSPSDSLALMTAHAKLIPGYQDGLLGVARSMPTSAAVDRVAKALGLPCFETPTGWKFFGNLLDAGRATLCGEESYGTGSSHVREKDGLWAILFWLSLQGATGKSVQTLVQEHWRTYGRNYYTRHDYEGIAVDVANRLMADLRSSLPGLVGQSLGSRQISLADDFAYTDPVDGSVSRNQGVRLLFDDGARVIFRLSGTGTEGATLRVYLERFEADPACQDVPVQAALAELAAVAEQVAGISVRTGMTGPSVAT</sequence>
<dbReference type="SUPFAM" id="SSF55957">
    <property type="entry name" value="Phosphoglucomutase, C-terminal domain"/>
    <property type="match status" value="1"/>
</dbReference>
<evidence type="ECO:0000256" key="1">
    <source>
        <dbReference type="ARBA" id="ARBA00000443"/>
    </source>
</evidence>
<dbReference type="InterPro" id="IPR005846">
    <property type="entry name" value="A-D-PHexomutase_a/b/a-III"/>
</dbReference>
<dbReference type="Pfam" id="PF02879">
    <property type="entry name" value="PGM_PMM_II"/>
    <property type="match status" value="1"/>
</dbReference>
<dbReference type="Pfam" id="PF24947">
    <property type="entry name" value="PGM1_C_vert_fung"/>
    <property type="match status" value="1"/>
</dbReference>
<dbReference type="NCBIfam" id="NF005737">
    <property type="entry name" value="PRK07564.1-1"/>
    <property type="match status" value="1"/>
</dbReference>
<evidence type="ECO:0000256" key="8">
    <source>
        <dbReference type="ARBA" id="ARBA00023235"/>
    </source>
</evidence>
<comment type="cofactor">
    <cofactor evidence="2">
        <name>Mg(2+)</name>
        <dbReference type="ChEBI" id="CHEBI:18420"/>
    </cofactor>
</comment>
<evidence type="ECO:0000256" key="4">
    <source>
        <dbReference type="ARBA" id="ARBA00012728"/>
    </source>
</evidence>
<dbReference type="Gene3D" id="3.30.310.50">
    <property type="entry name" value="Alpha-D-phosphohexomutase, C-terminal domain"/>
    <property type="match status" value="1"/>
</dbReference>
<dbReference type="PRINTS" id="PR00509">
    <property type="entry name" value="PGMPMM"/>
</dbReference>
<evidence type="ECO:0000259" key="10">
    <source>
        <dbReference type="Pfam" id="PF02878"/>
    </source>
</evidence>
<evidence type="ECO:0000256" key="9">
    <source>
        <dbReference type="RuleBase" id="RU004326"/>
    </source>
</evidence>
<keyword evidence="14" id="KW-1185">Reference proteome</keyword>
<dbReference type="InterPro" id="IPR005841">
    <property type="entry name" value="Alpha-D-phosphohexomutase_SF"/>
</dbReference>
<dbReference type="Pfam" id="PF02880">
    <property type="entry name" value="PGM_PMM_III"/>
    <property type="match status" value="1"/>
</dbReference>
<dbReference type="InterPro" id="IPR036900">
    <property type="entry name" value="A-D-PHexomutase_C_sf"/>
</dbReference>
<name>A0ABN6DB01_9BURK</name>
<evidence type="ECO:0000256" key="6">
    <source>
        <dbReference type="ARBA" id="ARBA00022723"/>
    </source>
</evidence>
<evidence type="ECO:0000259" key="11">
    <source>
        <dbReference type="Pfam" id="PF02879"/>
    </source>
</evidence>
<reference evidence="13 14" key="1">
    <citation type="journal article" date="2021" name="Microbiol. Spectr.">
        <title>A Single Bacterium Capable of Oxidation and Reduction of Iron at Circumneutral pH.</title>
        <authorList>
            <person name="Kato S."/>
            <person name="Ohkuma M."/>
        </authorList>
    </citation>
    <scope>NUCLEOTIDE SEQUENCE [LARGE SCALE GENOMIC DNA]</scope>
    <source>
        <strain evidence="13 14">MIZ03</strain>
    </source>
</reference>
<evidence type="ECO:0000256" key="5">
    <source>
        <dbReference type="ARBA" id="ARBA00022553"/>
    </source>
</evidence>